<keyword evidence="6" id="KW-1185">Reference proteome</keyword>
<dbReference type="GO" id="GO:0006631">
    <property type="term" value="P:fatty acid metabolic process"/>
    <property type="evidence" value="ECO:0007669"/>
    <property type="project" value="TreeGrafter"/>
</dbReference>
<protein>
    <submittedName>
        <fullName evidence="5">AMP-dependent synthetase</fullName>
    </submittedName>
</protein>
<evidence type="ECO:0000313" key="6">
    <source>
        <dbReference type="Proteomes" id="UP001165136"/>
    </source>
</evidence>
<dbReference type="PROSITE" id="PS00455">
    <property type="entry name" value="AMP_BINDING"/>
    <property type="match status" value="1"/>
</dbReference>
<evidence type="ECO:0000259" key="3">
    <source>
        <dbReference type="Pfam" id="PF00501"/>
    </source>
</evidence>
<organism evidence="5 6">
    <name type="scientific">Amycolatopsis taiwanensis</name>
    <dbReference type="NCBI Taxonomy" id="342230"/>
    <lineage>
        <taxon>Bacteria</taxon>
        <taxon>Bacillati</taxon>
        <taxon>Actinomycetota</taxon>
        <taxon>Actinomycetes</taxon>
        <taxon>Pseudonocardiales</taxon>
        <taxon>Pseudonocardiaceae</taxon>
        <taxon>Amycolatopsis</taxon>
    </lineage>
</organism>
<dbReference type="InterPro" id="IPR020845">
    <property type="entry name" value="AMP-binding_CS"/>
</dbReference>
<dbReference type="Pfam" id="PF13193">
    <property type="entry name" value="AMP-binding_C"/>
    <property type="match status" value="1"/>
</dbReference>
<dbReference type="InterPro" id="IPR045851">
    <property type="entry name" value="AMP-bd_C_sf"/>
</dbReference>
<gene>
    <name evidence="5" type="ORF">Atai01_22600</name>
</gene>
<evidence type="ECO:0000256" key="1">
    <source>
        <dbReference type="ARBA" id="ARBA00006432"/>
    </source>
</evidence>
<evidence type="ECO:0000313" key="5">
    <source>
        <dbReference type="EMBL" id="GLY65641.1"/>
    </source>
</evidence>
<sequence>MKSPLSRLLSTRADERPETVAFRDATDGRALTWRAVAAQAGHWRRLVHTGEIAPQARVGLVIGGPLEFTAAYLGCMSAGLTAAPIDPRLAPTELSAMLARLRVDVVATDDPENARSELSAWQVGLDDPKQLWSTAARPSDGAALRPAVLLTSSGTTGRPKGIPLSEAQLLHAAGRVARHHEFSPAETGYTPLPLFHVNAQVMGLLATVVSGASLVIDRRFDAGEYWARVAEWRPTWLNAVPAILASLAGRPAPEVPGIRFARSASAPLPPTTSLRFTERTGIGVLETYGMSEAAGQITANPLDPARRRVGSVGRPVEVDLEIAEDGEVLLRGDQVVSHYLELDENGPERTRPARTASGWLCTGDVGSLDDGGFLCLAGRMDDVINRGGEKIYPQEIENVLLAHPDVAAVAVVGAPHDRLGQVPAAFVTARGGAADGLTESLRAWCADRLTRYKRPSVIEVTDALPVGPTGKILRRVLAEAL</sequence>
<dbReference type="PANTHER" id="PTHR43201">
    <property type="entry name" value="ACYL-COA SYNTHETASE"/>
    <property type="match status" value="1"/>
</dbReference>
<dbReference type="InterPro" id="IPR000873">
    <property type="entry name" value="AMP-dep_synth/lig_dom"/>
</dbReference>
<feature type="domain" description="AMP-binding enzyme C-terminal" evidence="4">
    <location>
        <begin position="395"/>
        <end position="471"/>
    </location>
</feature>
<comment type="caution">
    <text evidence="5">The sequence shown here is derived from an EMBL/GenBank/DDBJ whole genome shotgun (WGS) entry which is preliminary data.</text>
</comment>
<reference evidence="5" key="1">
    <citation type="submission" date="2023-03" db="EMBL/GenBank/DDBJ databases">
        <title>Amycolatopsis taiwanensis NBRC 103393.</title>
        <authorList>
            <person name="Ichikawa N."/>
            <person name="Sato H."/>
            <person name="Tonouchi N."/>
        </authorList>
    </citation>
    <scope>NUCLEOTIDE SEQUENCE</scope>
    <source>
        <strain evidence="5">NBRC 103393</strain>
    </source>
</reference>
<dbReference type="InterPro" id="IPR025110">
    <property type="entry name" value="AMP-bd_C"/>
</dbReference>
<proteinExistence type="inferred from homology"/>
<dbReference type="Proteomes" id="UP001165136">
    <property type="component" value="Unassembled WGS sequence"/>
</dbReference>
<evidence type="ECO:0000256" key="2">
    <source>
        <dbReference type="ARBA" id="ARBA00022598"/>
    </source>
</evidence>
<dbReference type="SUPFAM" id="SSF56801">
    <property type="entry name" value="Acetyl-CoA synthetase-like"/>
    <property type="match status" value="1"/>
</dbReference>
<feature type="domain" description="AMP-dependent synthetase/ligase" evidence="3">
    <location>
        <begin position="11"/>
        <end position="340"/>
    </location>
</feature>
<accession>A0A9W6QZA7</accession>
<name>A0A9W6QZA7_9PSEU</name>
<dbReference type="GO" id="GO:0031956">
    <property type="term" value="F:medium-chain fatty acid-CoA ligase activity"/>
    <property type="evidence" value="ECO:0007669"/>
    <property type="project" value="TreeGrafter"/>
</dbReference>
<dbReference type="Gene3D" id="3.40.50.12780">
    <property type="entry name" value="N-terminal domain of ligase-like"/>
    <property type="match status" value="1"/>
</dbReference>
<keyword evidence="2" id="KW-0436">Ligase</keyword>
<dbReference type="AlphaFoldDB" id="A0A9W6QZA7"/>
<dbReference type="Pfam" id="PF00501">
    <property type="entry name" value="AMP-binding"/>
    <property type="match status" value="1"/>
</dbReference>
<dbReference type="RefSeq" id="WP_285486767.1">
    <property type="nucleotide sequence ID" value="NZ_BSTI01000004.1"/>
</dbReference>
<dbReference type="EMBL" id="BSTI01000004">
    <property type="protein sequence ID" value="GLY65641.1"/>
    <property type="molecule type" value="Genomic_DNA"/>
</dbReference>
<dbReference type="Gene3D" id="3.30.300.30">
    <property type="match status" value="1"/>
</dbReference>
<dbReference type="InterPro" id="IPR042099">
    <property type="entry name" value="ANL_N_sf"/>
</dbReference>
<dbReference type="PANTHER" id="PTHR43201:SF5">
    <property type="entry name" value="MEDIUM-CHAIN ACYL-COA LIGASE ACSF2, MITOCHONDRIAL"/>
    <property type="match status" value="1"/>
</dbReference>
<comment type="similarity">
    <text evidence="1">Belongs to the ATP-dependent AMP-binding enzyme family.</text>
</comment>
<evidence type="ECO:0000259" key="4">
    <source>
        <dbReference type="Pfam" id="PF13193"/>
    </source>
</evidence>